<dbReference type="HOGENOM" id="CLU_1462858_0_0_1"/>
<dbReference type="CTD" id="20206642"/>
<dbReference type="EMBL" id="AMQM01006310">
    <property type="status" value="NOT_ANNOTATED_CDS"/>
    <property type="molecule type" value="Genomic_DNA"/>
</dbReference>
<keyword evidence="3" id="KW-1185">Reference proteome</keyword>
<name>T1FCU3_HELRO</name>
<dbReference type="RefSeq" id="XP_009024535.1">
    <property type="nucleotide sequence ID" value="XM_009026287.1"/>
</dbReference>
<dbReference type="AlphaFoldDB" id="T1FCU3"/>
<reference evidence="3" key="1">
    <citation type="submission" date="2012-12" db="EMBL/GenBank/DDBJ databases">
        <authorList>
            <person name="Hellsten U."/>
            <person name="Grimwood J."/>
            <person name="Chapman J.A."/>
            <person name="Shapiro H."/>
            <person name="Aerts A."/>
            <person name="Otillar R.P."/>
            <person name="Terry A.Y."/>
            <person name="Boore J.L."/>
            <person name="Simakov O."/>
            <person name="Marletaz F."/>
            <person name="Cho S.-J."/>
            <person name="Edsinger-Gonzales E."/>
            <person name="Havlak P."/>
            <person name="Kuo D.-H."/>
            <person name="Larsson T."/>
            <person name="Lv J."/>
            <person name="Arendt D."/>
            <person name="Savage R."/>
            <person name="Osoegawa K."/>
            <person name="de Jong P."/>
            <person name="Lindberg D.R."/>
            <person name="Seaver E.C."/>
            <person name="Weisblat D.A."/>
            <person name="Putnam N.H."/>
            <person name="Grigoriev I.V."/>
            <person name="Rokhsar D.S."/>
        </authorList>
    </citation>
    <scope>NUCLEOTIDE SEQUENCE</scope>
</reference>
<evidence type="ECO:0000313" key="1">
    <source>
        <dbReference type="EMBL" id="ESN97360.1"/>
    </source>
</evidence>
<dbReference type="EMBL" id="KB097379">
    <property type="protein sequence ID" value="ESN97360.1"/>
    <property type="molecule type" value="Genomic_DNA"/>
</dbReference>
<sequence length="185" mass="21359">MYFKINIGTSDDNKMMDKNIQAKYRWLKCHRTKRHVKQGRHYMRQYQPDIRRDGTNRTSDERFTADNRQYMPDIRRDDIRRDSSRQITDETVHARHHVRLYMPDIIWQVVGRHHVRLYLAETGGNGGLLLPSMDLHVVIFAGFSGTAGLFLPAFDDRVTCLESCGRCDVGGLVVIEALAIVGNAL</sequence>
<protein>
    <submittedName>
        <fullName evidence="1 2">Uncharacterized protein</fullName>
    </submittedName>
</protein>
<dbReference type="GeneID" id="20206642"/>
<reference evidence="1 3" key="2">
    <citation type="journal article" date="2013" name="Nature">
        <title>Insights into bilaterian evolution from three spiralian genomes.</title>
        <authorList>
            <person name="Simakov O."/>
            <person name="Marletaz F."/>
            <person name="Cho S.J."/>
            <person name="Edsinger-Gonzales E."/>
            <person name="Havlak P."/>
            <person name="Hellsten U."/>
            <person name="Kuo D.H."/>
            <person name="Larsson T."/>
            <person name="Lv J."/>
            <person name="Arendt D."/>
            <person name="Savage R."/>
            <person name="Osoegawa K."/>
            <person name="de Jong P."/>
            <person name="Grimwood J."/>
            <person name="Chapman J.A."/>
            <person name="Shapiro H."/>
            <person name="Aerts A."/>
            <person name="Otillar R.P."/>
            <person name="Terry A.Y."/>
            <person name="Boore J.L."/>
            <person name="Grigoriev I.V."/>
            <person name="Lindberg D.R."/>
            <person name="Seaver E.C."/>
            <person name="Weisblat D.A."/>
            <person name="Putnam N.H."/>
            <person name="Rokhsar D.S."/>
        </authorList>
    </citation>
    <scope>NUCLEOTIDE SEQUENCE</scope>
</reference>
<dbReference type="InParanoid" id="T1FCU3"/>
<reference evidence="2" key="3">
    <citation type="submission" date="2015-06" db="UniProtKB">
        <authorList>
            <consortium name="EnsemblMetazoa"/>
        </authorList>
    </citation>
    <scope>IDENTIFICATION</scope>
</reference>
<evidence type="ECO:0000313" key="2">
    <source>
        <dbReference type="EnsemblMetazoa" id="HelroP178147"/>
    </source>
</evidence>
<proteinExistence type="predicted"/>
<organism evidence="2 3">
    <name type="scientific">Helobdella robusta</name>
    <name type="common">Californian leech</name>
    <dbReference type="NCBI Taxonomy" id="6412"/>
    <lineage>
        <taxon>Eukaryota</taxon>
        <taxon>Metazoa</taxon>
        <taxon>Spiralia</taxon>
        <taxon>Lophotrochozoa</taxon>
        <taxon>Annelida</taxon>
        <taxon>Clitellata</taxon>
        <taxon>Hirudinea</taxon>
        <taxon>Rhynchobdellida</taxon>
        <taxon>Glossiphoniidae</taxon>
        <taxon>Helobdella</taxon>
    </lineage>
</organism>
<dbReference type="Proteomes" id="UP000015101">
    <property type="component" value="Unassembled WGS sequence"/>
</dbReference>
<dbReference type="KEGG" id="hro:HELRODRAFT_178147"/>
<dbReference type="EnsemblMetazoa" id="HelroT178147">
    <property type="protein sequence ID" value="HelroP178147"/>
    <property type="gene ID" value="HelroG178147"/>
</dbReference>
<evidence type="ECO:0000313" key="3">
    <source>
        <dbReference type="Proteomes" id="UP000015101"/>
    </source>
</evidence>
<gene>
    <name evidence="2" type="primary">20206642</name>
    <name evidence="1" type="ORF">HELRODRAFT_178147</name>
</gene>
<accession>T1FCU3</accession>